<proteinExistence type="predicted"/>
<feature type="non-terminal residue" evidence="1">
    <location>
        <position position="77"/>
    </location>
</feature>
<dbReference type="AlphaFoldDB" id="A0A0B6YGM2"/>
<gene>
    <name evidence="1" type="primary">ORF23947</name>
</gene>
<dbReference type="EMBL" id="HACG01008061">
    <property type="protein sequence ID" value="CEK54926.1"/>
    <property type="molecule type" value="Transcribed_RNA"/>
</dbReference>
<reference evidence="1" key="1">
    <citation type="submission" date="2014-12" db="EMBL/GenBank/DDBJ databases">
        <title>Insight into the proteome of Arion vulgaris.</title>
        <authorList>
            <person name="Aradska J."/>
            <person name="Bulat T."/>
            <person name="Smidak R."/>
            <person name="Sarate P."/>
            <person name="Gangsoo J."/>
            <person name="Sialana F."/>
            <person name="Bilban M."/>
            <person name="Lubec G."/>
        </authorList>
    </citation>
    <scope>NUCLEOTIDE SEQUENCE</scope>
    <source>
        <tissue evidence="1">Skin</tissue>
    </source>
</reference>
<sequence length="77" mass="9081">KVLDDCKDKRKSKLMNKKSFNKQSSESVVLPVAKPMTFKERCYVRKHHIFLVRNVDKVRNQRSPVQDYAAIAKEEMN</sequence>
<protein>
    <submittedName>
        <fullName evidence="1">Uncharacterized protein</fullName>
    </submittedName>
</protein>
<accession>A0A0B6YGM2</accession>
<name>A0A0B6YGM2_9EUPU</name>
<evidence type="ECO:0000313" key="1">
    <source>
        <dbReference type="EMBL" id="CEK54926.1"/>
    </source>
</evidence>
<organism evidence="1">
    <name type="scientific">Arion vulgaris</name>
    <dbReference type="NCBI Taxonomy" id="1028688"/>
    <lineage>
        <taxon>Eukaryota</taxon>
        <taxon>Metazoa</taxon>
        <taxon>Spiralia</taxon>
        <taxon>Lophotrochozoa</taxon>
        <taxon>Mollusca</taxon>
        <taxon>Gastropoda</taxon>
        <taxon>Heterobranchia</taxon>
        <taxon>Euthyneura</taxon>
        <taxon>Panpulmonata</taxon>
        <taxon>Eupulmonata</taxon>
        <taxon>Stylommatophora</taxon>
        <taxon>Helicina</taxon>
        <taxon>Arionoidea</taxon>
        <taxon>Arionidae</taxon>
        <taxon>Arion</taxon>
    </lineage>
</organism>
<feature type="non-terminal residue" evidence="1">
    <location>
        <position position="1"/>
    </location>
</feature>